<reference evidence="1" key="1">
    <citation type="submission" date="2021-06" db="EMBL/GenBank/DDBJ databases">
        <authorList>
            <person name="Kallberg Y."/>
            <person name="Tangrot J."/>
            <person name="Rosling A."/>
        </authorList>
    </citation>
    <scope>NUCLEOTIDE SEQUENCE</scope>
    <source>
        <strain evidence="1">MA461A</strain>
    </source>
</reference>
<evidence type="ECO:0000313" key="2">
    <source>
        <dbReference type="Proteomes" id="UP000789920"/>
    </source>
</evidence>
<protein>
    <submittedName>
        <fullName evidence="1">9678_t:CDS:1</fullName>
    </submittedName>
</protein>
<dbReference type="Proteomes" id="UP000789920">
    <property type="component" value="Unassembled WGS sequence"/>
</dbReference>
<comment type="caution">
    <text evidence="1">The sequence shown here is derived from an EMBL/GenBank/DDBJ whole genome shotgun (WGS) entry which is preliminary data.</text>
</comment>
<dbReference type="EMBL" id="CAJVQC010073863">
    <property type="protein sequence ID" value="CAG8812596.1"/>
    <property type="molecule type" value="Genomic_DNA"/>
</dbReference>
<evidence type="ECO:0000313" key="1">
    <source>
        <dbReference type="EMBL" id="CAG8812596.1"/>
    </source>
</evidence>
<keyword evidence="2" id="KW-1185">Reference proteome</keyword>
<feature type="non-terminal residue" evidence="1">
    <location>
        <position position="44"/>
    </location>
</feature>
<accession>A0ACA9RWA4</accession>
<proteinExistence type="predicted"/>
<organism evidence="1 2">
    <name type="scientific">Racocetra persica</name>
    <dbReference type="NCBI Taxonomy" id="160502"/>
    <lineage>
        <taxon>Eukaryota</taxon>
        <taxon>Fungi</taxon>
        <taxon>Fungi incertae sedis</taxon>
        <taxon>Mucoromycota</taxon>
        <taxon>Glomeromycotina</taxon>
        <taxon>Glomeromycetes</taxon>
        <taxon>Diversisporales</taxon>
        <taxon>Gigasporaceae</taxon>
        <taxon>Racocetra</taxon>
    </lineage>
</organism>
<gene>
    <name evidence="1" type="ORF">RPERSI_LOCUS23558</name>
</gene>
<feature type="non-terminal residue" evidence="1">
    <location>
        <position position="1"/>
    </location>
</feature>
<sequence>NQGISQTIESDLFDPEISLNQSDYSEQTSFLSSYFQPIELKFED</sequence>
<name>A0ACA9RWA4_9GLOM</name>